<dbReference type="InterPro" id="IPR037359">
    <property type="entry name" value="NST/OST"/>
</dbReference>
<sequence length="304" mass="35153">MSRKPDFLIVGMAKCGTSSLAQYLLQHPEIFICEKKEPRFITSVAGKFPKGGPKDDQVRAWYVETWDEYLKLFANAKAKRAGEASADTLYFYQDTIPIIKEFLGDPEIIIILRDPVKRAFSAYSHLVRDQREVLSFEAALDAEEERKKEGWELIYHYKSASKYYDCVKAFKENFTNVKVVLTDDLRKTPQDTTRSLFEFLGIQQNLDINTTVDYNVSGIPKNQLLHNSLQEETWLRKVVRPLARAIFPSKEARSSAVAWLSSKNIDKMTLPAYLKDDLYNYFKEDILKTEELTGLDLSTWKKFT</sequence>
<dbReference type="Pfam" id="PF13469">
    <property type="entry name" value="Sulfotransfer_3"/>
    <property type="match status" value="1"/>
</dbReference>
<dbReference type="OrthoDB" id="981508at2"/>
<dbReference type="SUPFAM" id="SSF52540">
    <property type="entry name" value="P-loop containing nucleoside triphosphate hydrolases"/>
    <property type="match status" value="1"/>
</dbReference>
<protein>
    <submittedName>
        <fullName evidence="2">Sulfotransferase</fullName>
    </submittedName>
</protein>
<comment type="caution">
    <text evidence="2">The sequence shown here is derived from an EMBL/GenBank/DDBJ whole genome shotgun (WGS) entry which is preliminary data.</text>
</comment>
<keyword evidence="3" id="KW-1185">Reference proteome</keyword>
<dbReference type="AlphaFoldDB" id="A0A5C6V1S9"/>
<dbReference type="Proteomes" id="UP000321168">
    <property type="component" value="Unassembled WGS sequence"/>
</dbReference>
<dbReference type="RefSeq" id="WP_147014668.1">
    <property type="nucleotide sequence ID" value="NZ_VORB01000006.1"/>
</dbReference>
<dbReference type="Gene3D" id="3.40.50.300">
    <property type="entry name" value="P-loop containing nucleotide triphosphate hydrolases"/>
    <property type="match status" value="1"/>
</dbReference>
<reference evidence="2 3" key="1">
    <citation type="submission" date="2019-08" db="EMBL/GenBank/DDBJ databases">
        <title>Genome of Luteibaculum oceani JCM 18817.</title>
        <authorList>
            <person name="Bowman J.P."/>
        </authorList>
    </citation>
    <scope>NUCLEOTIDE SEQUENCE [LARGE SCALE GENOMIC DNA]</scope>
    <source>
        <strain evidence="2 3">JCM 18817</strain>
    </source>
</reference>
<keyword evidence="1 2" id="KW-0808">Transferase</keyword>
<proteinExistence type="predicted"/>
<evidence type="ECO:0000313" key="3">
    <source>
        <dbReference type="Proteomes" id="UP000321168"/>
    </source>
</evidence>
<dbReference type="PANTHER" id="PTHR10605">
    <property type="entry name" value="HEPARAN SULFATE SULFOTRANSFERASE"/>
    <property type="match status" value="1"/>
</dbReference>
<evidence type="ECO:0000256" key="1">
    <source>
        <dbReference type="ARBA" id="ARBA00022679"/>
    </source>
</evidence>
<organism evidence="2 3">
    <name type="scientific">Luteibaculum oceani</name>
    <dbReference type="NCBI Taxonomy" id="1294296"/>
    <lineage>
        <taxon>Bacteria</taxon>
        <taxon>Pseudomonadati</taxon>
        <taxon>Bacteroidota</taxon>
        <taxon>Flavobacteriia</taxon>
        <taxon>Flavobacteriales</taxon>
        <taxon>Luteibaculaceae</taxon>
        <taxon>Luteibaculum</taxon>
    </lineage>
</organism>
<dbReference type="PANTHER" id="PTHR10605:SF56">
    <property type="entry name" value="BIFUNCTIONAL HEPARAN SULFATE N-DEACETYLASE_N-SULFOTRANSFERASE"/>
    <property type="match status" value="1"/>
</dbReference>
<dbReference type="InterPro" id="IPR027417">
    <property type="entry name" value="P-loop_NTPase"/>
</dbReference>
<name>A0A5C6V1S9_9FLAO</name>
<dbReference type="GO" id="GO:0008146">
    <property type="term" value="F:sulfotransferase activity"/>
    <property type="evidence" value="ECO:0007669"/>
    <property type="project" value="InterPro"/>
</dbReference>
<gene>
    <name evidence="2" type="ORF">FRX97_07955</name>
</gene>
<evidence type="ECO:0000313" key="2">
    <source>
        <dbReference type="EMBL" id="TXC78641.1"/>
    </source>
</evidence>
<dbReference type="EMBL" id="VORB01000006">
    <property type="protein sequence ID" value="TXC78641.1"/>
    <property type="molecule type" value="Genomic_DNA"/>
</dbReference>
<accession>A0A5C6V1S9</accession>